<gene>
    <name evidence="1" type="ORF">EWE75_09970</name>
</gene>
<keyword evidence="2" id="KW-1185">Reference proteome</keyword>
<dbReference type="AlphaFoldDB" id="A0A4Q6Y5I3"/>
<sequence>MAFLDLNDACKGLLLTTVGILNASGLRYVVAGGYASGRRIYVVQARMDARTRTVTIGDARVISRAQALDVARRVLVRAQIGENPADTLMSTRRVPRFDAFLSEFWDNVSPRWKPSTLDRNIYYRRHLERGFARRFLDKIEPADVSHWFAGLWRMSACMIFVTASQAMPPPCPRRCR</sequence>
<dbReference type="EMBL" id="SGIS01000012">
    <property type="protein sequence ID" value="RZF64709.1"/>
    <property type="molecule type" value="Genomic_DNA"/>
</dbReference>
<dbReference type="Proteomes" id="UP000292085">
    <property type="component" value="Unassembled WGS sequence"/>
</dbReference>
<accession>A0A4Q6Y5I3</accession>
<name>A0A4Q6Y5I3_9SPHN</name>
<dbReference type="RefSeq" id="WP_130156966.1">
    <property type="nucleotide sequence ID" value="NZ_SGIS01000012.1"/>
</dbReference>
<evidence type="ECO:0008006" key="3">
    <source>
        <dbReference type="Google" id="ProtNLM"/>
    </source>
</evidence>
<protein>
    <recommendedName>
        <fullName evidence="3">DUF4102 domain-containing protein</fullName>
    </recommendedName>
</protein>
<proteinExistence type="predicted"/>
<organism evidence="1 2">
    <name type="scientific">Sphingomonas populi</name>
    <dbReference type="NCBI Taxonomy" id="2484750"/>
    <lineage>
        <taxon>Bacteria</taxon>
        <taxon>Pseudomonadati</taxon>
        <taxon>Pseudomonadota</taxon>
        <taxon>Alphaproteobacteria</taxon>
        <taxon>Sphingomonadales</taxon>
        <taxon>Sphingomonadaceae</taxon>
        <taxon>Sphingomonas</taxon>
    </lineage>
</organism>
<comment type="caution">
    <text evidence="1">The sequence shown here is derived from an EMBL/GenBank/DDBJ whole genome shotgun (WGS) entry which is preliminary data.</text>
</comment>
<dbReference type="OrthoDB" id="7615137at2"/>
<evidence type="ECO:0000313" key="1">
    <source>
        <dbReference type="EMBL" id="RZF64709.1"/>
    </source>
</evidence>
<evidence type="ECO:0000313" key="2">
    <source>
        <dbReference type="Proteomes" id="UP000292085"/>
    </source>
</evidence>
<reference evidence="1 2" key="1">
    <citation type="submission" date="2019-02" db="EMBL/GenBank/DDBJ databases">
        <authorList>
            <person name="Li Y."/>
        </authorList>
    </citation>
    <scope>NUCLEOTIDE SEQUENCE [LARGE SCALE GENOMIC DNA]</scope>
    <source>
        <strain evidence="1 2">3-7</strain>
    </source>
</reference>